<evidence type="ECO:0008006" key="4">
    <source>
        <dbReference type="Google" id="ProtNLM"/>
    </source>
</evidence>
<dbReference type="Gene3D" id="3.40.50.300">
    <property type="entry name" value="P-loop containing nucleotide triphosphate hydrolases"/>
    <property type="match status" value="1"/>
</dbReference>
<evidence type="ECO:0000256" key="1">
    <source>
        <dbReference type="SAM" id="Phobius"/>
    </source>
</evidence>
<protein>
    <recommendedName>
        <fullName evidence="4">G domain-containing protein</fullName>
    </recommendedName>
</protein>
<feature type="transmembrane region" description="Helical" evidence="1">
    <location>
        <begin position="465"/>
        <end position="490"/>
    </location>
</feature>
<proteinExistence type="predicted"/>
<reference evidence="2" key="1">
    <citation type="submission" date="2019-08" db="EMBL/GenBank/DDBJ databases">
        <title>The genome of the North American firefly Photinus pyralis.</title>
        <authorList>
            <consortium name="Photinus pyralis genome working group"/>
            <person name="Fallon T.R."/>
            <person name="Sander Lower S.E."/>
            <person name="Weng J.-K."/>
        </authorList>
    </citation>
    <scope>NUCLEOTIDE SEQUENCE</scope>
    <source>
        <strain evidence="2">TRF0915ILg1</strain>
        <tissue evidence="2">Whole body</tissue>
    </source>
</reference>
<dbReference type="Proteomes" id="UP000801492">
    <property type="component" value="Unassembled WGS sequence"/>
</dbReference>
<gene>
    <name evidence="2" type="ORF">ILUMI_20768</name>
</gene>
<organism evidence="2 3">
    <name type="scientific">Ignelater luminosus</name>
    <name type="common">Cucubano</name>
    <name type="synonym">Pyrophorus luminosus</name>
    <dbReference type="NCBI Taxonomy" id="2038154"/>
    <lineage>
        <taxon>Eukaryota</taxon>
        <taxon>Metazoa</taxon>
        <taxon>Ecdysozoa</taxon>
        <taxon>Arthropoda</taxon>
        <taxon>Hexapoda</taxon>
        <taxon>Insecta</taxon>
        <taxon>Pterygota</taxon>
        <taxon>Neoptera</taxon>
        <taxon>Endopterygota</taxon>
        <taxon>Coleoptera</taxon>
        <taxon>Polyphaga</taxon>
        <taxon>Elateriformia</taxon>
        <taxon>Elateroidea</taxon>
        <taxon>Elateridae</taxon>
        <taxon>Agrypninae</taxon>
        <taxon>Pyrophorini</taxon>
        <taxon>Ignelater</taxon>
    </lineage>
</organism>
<dbReference type="EMBL" id="VTPC01089958">
    <property type="protein sequence ID" value="KAF2885423.1"/>
    <property type="molecule type" value="Genomic_DNA"/>
</dbReference>
<sequence length="508" mass="57190">MTSDTEDNALLKQQIIQCLQAQEESITAFKELIKSKDVTIFLGNTRNGKSTLVNYLLDNKLIAWEERRKIFKIRMDDDNCEGPEIGQGSLSCTTIPGVYAMPGNAENVIVDCPGFEDNRGVVQDIMNALCISQIKTARTVKFVLVFDINDITNDNIGNFICTLQQTQNLVRNFDELKNSFCVIFMKDFRDYSQDDIVELFMNKVLNVEELDMDKTLVRNFVQNKKLIGIFRMPEQAGEVSSDVDVNVKGAIKECHQVDVDKCEILFALSDKAQEVLLEIYPEYTDTCFFEEKIIKMVEPFADYFDIDKYVYASYDEELKETKDKLEIISTNLIEHGKKQRTHLLEIQASLDELLECRTCDEFETNFKFITMLDWSKLLEERFKDMIMMNYENSLLRLHEEVDCLVKKIDAEMKERLKYKIKFGFAGSASAVGFASSAVAGTIRMLSSTAGSAGGACTAAEVATGGAATIGVCVVGAAVGGAGIGIATVLYKEHYGKRKDARRAQNRQL</sequence>
<accession>A0A8K0CJ38</accession>
<keyword evidence="3" id="KW-1185">Reference proteome</keyword>
<comment type="caution">
    <text evidence="2">The sequence shown here is derived from an EMBL/GenBank/DDBJ whole genome shotgun (WGS) entry which is preliminary data.</text>
</comment>
<keyword evidence="1" id="KW-1133">Transmembrane helix</keyword>
<feature type="transmembrane region" description="Helical" evidence="1">
    <location>
        <begin position="422"/>
        <end position="445"/>
    </location>
</feature>
<evidence type="ECO:0000313" key="2">
    <source>
        <dbReference type="EMBL" id="KAF2885423.1"/>
    </source>
</evidence>
<keyword evidence="1" id="KW-0812">Transmembrane</keyword>
<name>A0A8K0CJ38_IGNLU</name>
<dbReference type="OrthoDB" id="2386367at2759"/>
<dbReference type="InterPro" id="IPR027417">
    <property type="entry name" value="P-loop_NTPase"/>
</dbReference>
<dbReference type="SUPFAM" id="SSF52540">
    <property type="entry name" value="P-loop containing nucleoside triphosphate hydrolases"/>
    <property type="match status" value="1"/>
</dbReference>
<keyword evidence="1" id="KW-0472">Membrane</keyword>
<evidence type="ECO:0000313" key="3">
    <source>
        <dbReference type="Proteomes" id="UP000801492"/>
    </source>
</evidence>
<dbReference type="AlphaFoldDB" id="A0A8K0CJ38"/>